<dbReference type="PANTHER" id="PTHR13691:SF5">
    <property type="entry name" value="LARGE RIBOSOMAL SUBUNIT PROTEIN UL2M"/>
    <property type="match status" value="1"/>
</dbReference>
<evidence type="ECO:0000313" key="10">
    <source>
        <dbReference type="Proteomes" id="UP001465755"/>
    </source>
</evidence>
<evidence type="ECO:0000256" key="1">
    <source>
        <dbReference type="ARBA" id="ARBA00004474"/>
    </source>
</evidence>
<dbReference type="GO" id="GO:0005762">
    <property type="term" value="C:mitochondrial large ribosomal subunit"/>
    <property type="evidence" value="ECO:0007669"/>
    <property type="project" value="TreeGrafter"/>
</dbReference>
<keyword evidence="5" id="KW-0689">Ribosomal protein</keyword>
<dbReference type="Gene3D" id="2.40.50.140">
    <property type="entry name" value="Nucleic acid-binding proteins"/>
    <property type="match status" value="1"/>
</dbReference>
<name>A0AAW1P497_9CHLO</name>
<dbReference type="SUPFAM" id="SSF50249">
    <property type="entry name" value="Nucleic acid-binding proteins"/>
    <property type="match status" value="1"/>
</dbReference>
<evidence type="ECO:0000256" key="6">
    <source>
        <dbReference type="ARBA" id="ARBA00023274"/>
    </source>
</evidence>
<dbReference type="AlphaFoldDB" id="A0AAW1P497"/>
<feature type="domain" description="Large ribosomal subunit protein uL2 C-terminal" evidence="7">
    <location>
        <begin position="197"/>
        <end position="308"/>
    </location>
</feature>
<keyword evidence="6" id="KW-0687">Ribonucleoprotein</keyword>
<dbReference type="SUPFAM" id="SSF50104">
    <property type="entry name" value="Translation proteins SH3-like domain"/>
    <property type="match status" value="1"/>
</dbReference>
<gene>
    <name evidence="9" type="ORF">WJX73_008604</name>
</gene>
<dbReference type="Pfam" id="PF00181">
    <property type="entry name" value="Ribosomal_L2_N"/>
    <property type="match status" value="1"/>
</dbReference>
<dbReference type="GO" id="GO:0032543">
    <property type="term" value="P:mitochondrial translation"/>
    <property type="evidence" value="ECO:0007669"/>
    <property type="project" value="TreeGrafter"/>
</dbReference>
<dbReference type="GO" id="GO:0016740">
    <property type="term" value="F:transferase activity"/>
    <property type="evidence" value="ECO:0007669"/>
    <property type="project" value="InterPro"/>
</dbReference>
<dbReference type="SMART" id="SM01383">
    <property type="entry name" value="Ribosomal_L2"/>
    <property type="match status" value="1"/>
</dbReference>
<dbReference type="InterPro" id="IPR005880">
    <property type="entry name" value="Ribosomal_uL2_bac/org-type"/>
</dbReference>
<evidence type="ECO:0000256" key="3">
    <source>
        <dbReference type="ARBA" id="ARBA00011838"/>
    </source>
</evidence>
<dbReference type="PANTHER" id="PTHR13691">
    <property type="entry name" value="RIBOSOMAL PROTEIN L2"/>
    <property type="match status" value="1"/>
</dbReference>
<dbReference type="EMBL" id="JALJOQ010000060">
    <property type="protein sequence ID" value="KAK9803360.1"/>
    <property type="molecule type" value="Genomic_DNA"/>
</dbReference>
<feature type="domain" description="Large ribosomal subunit protein uL2 RNA-binding" evidence="8">
    <location>
        <begin position="104"/>
        <end position="191"/>
    </location>
</feature>
<reference evidence="9 10" key="1">
    <citation type="journal article" date="2024" name="Nat. Commun.">
        <title>Phylogenomics reveals the evolutionary origins of lichenization in chlorophyte algae.</title>
        <authorList>
            <person name="Puginier C."/>
            <person name="Libourel C."/>
            <person name="Otte J."/>
            <person name="Skaloud P."/>
            <person name="Haon M."/>
            <person name="Grisel S."/>
            <person name="Petersen M."/>
            <person name="Berrin J.G."/>
            <person name="Delaux P.M."/>
            <person name="Dal Grande F."/>
            <person name="Keller J."/>
        </authorList>
    </citation>
    <scope>NUCLEOTIDE SEQUENCE [LARGE SCALE GENOMIC DNA]</scope>
    <source>
        <strain evidence="9 10">SAG 2036</strain>
    </source>
</reference>
<dbReference type="Pfam" id="PF03947">
    <property type="entry name" value="Ribosomal_L2_C"/>
    <property type="match status" value="1"/>
</dbReference>
<dbReference type="InterPro" id="IPR022666">
    <property type="entry name" value="Ribosomal_uL2_RNA-bd_dom"/>
</dbReference>
<comment type="subcellular location">
    <subcellularLocation>
        <location evidence="1">Plastid</location>
    </subcellularLocation>
</comment>
<dbReference type="InterPro" id="IPR014726">
    <property type="entry name" value="Ribosomal_uL2_dom3"/>
</dbReference>
<dbReference type="Gene3D" id="4.10.950.10">
    <property type="entry name" value="Ribosomal protein L2, domain 3"/>
    <property type="match status" value="1"/>
</dbReference>
<accession>A0AAW1P497</accession>
<comment type="subunit">
    <text evidence="3">Part of the 50S ribosomal subunit.</text>
</comment>
<keyword evidence="4" id="KW-0934">Plastid</keyword>
<dbReference type="FunFam" id="2.30.30.30:FF:000001">
    <property type="entry name" value="50S ribosomal protein L2"/>
    <property type="match status" value="1"/>
</dbReference>
<comment type="caution">
    <text evidence="9">The sequence shown here is derived from an EMBL/GenBank/DDBJ whole genome shotgun (WGS) entry which is preliminary data.</text>
</comment>
<evidence type="ECO:0000256" key="5">
    <source>
        <dbReference type="ARBA" id="ARBA00022980"/>
    </source>
</evidence>
<comment type="similarity">
    <text evidence="2">Belongs to the universal ribosomal protein uL2 family.</text>
</comment>
<dbReference type="InterPro" id="IPR012340">
    <property type="entry name" value="NA-bd_OB-fold"/>
</dbReference>
<dbReference type="Gene3D" id="2.30.30.30">
    <property type="match status" value="1"/>
</dbReference>
<dbReference type="Proteomes" id="UP001465755">
    <property type="component" value="Unassembled WGS sequence"/>
</dbReference>
<dbReference type="SMART" id="SM01382">
    <property type="entry name" value="Ribosomal_L2_C"/>
    <property type="match status" value="1"/>
</dbReference>
<evidence type="ECO:0000256" key="4">
    <source>
        <dbReference type="ARBA" id="ARBA00022640"/>
    </source>
</evidence>
<protein>
    <recommendedName>
        <fullName evidence="11">Ribosomal protein L2</fullName>
    </recommendedName>
</protein>
<dbReference type="NCBIfam" id="TIGR01171">
    <property type="entry name" value="rplB_bact"/>
    <property type="match status" value="1"/>
</dbReference>
<evidence type="ECO:0000256" key="2">
    <source>
        <dbReference type="ARBA" id="ARBA00005636"/>
    </source>
</evidence>
<dbReference type="GO" id="GO:0003723">
    <property type="term" value="F:RNA binding"/>
    <property type="evidence" value="ECO:0007669"/>
    <property type="project" value="InterPro"/>
</dbReference>
<evidence type="ECO:0000259" key="7">
    <source>
        <dbReference type="SMART" id="SM01382"/>
    </source>
</evidence>
<keyword evidence="10" id="KW-1185">Reference proteome</keyword>
<sequence>MRGAARQRTLLNALQSTVSDLGVSTARSILSYEGLAQGQKAGALAQIQLWGGSVRQVSKLVKAGLKFYKPTTPSMRHRVTTDRSMLWKGAPYKALCEGMAKAAGRNNGGSITVWHRGGGHRQVYRKVDFARPPGDALNEVVRLEWDPNRSAHIALLRQIQTEGSPADSLNTDPHSYILAPQNVSPGDRLMAGPSADIKVGNALPLSSIPLGQTIHNVEMYPGKGGQIARAAGTSATLVSKGSDGYAVVKQPSGEQRRVLAKCTATIGTLSNPQHKNIKLGKAGANRWRGKRPTTNLQRTNEVVRLSSCQQLFRRSQ</sequence>
<evidence type="ECO:0000259" key="8">
    <source>
        <dbReference type="SMART" id="SM01383"/>
    </source>
</evidence>
<dbReference type="GO" id="GO:0003735">
    <property type="term" value="F:structural constituent of ribosome"/>
    <property type="evidence" value="ECO:0007669"/>
    <property type="project" value="InterPro"/>
</dbReference>
<organism evidence="9 10">
    <name type="scientific">Symbiochloris irregularis</name>
    <dbReference type="NCBI Taxonomy" id="706552"/>
    <lineage>
        <taxon>Eukaryota</taxon>
        <taxon>Viridiplantae</taxon>
        <taxon>Chlorophyta</taxon>
        <taxon>core chlorophytes</taxon>
        <taxon>Trebouxiophyceae</taxon>
        <taxon>Trebouxiales</taxon>
        <taxon>Trebouxiaceae</taxon>
        <taxon>Symbiochloris</taxon>
    </lineage>
</organism>
<dbReference type="GO" id="GO:0009536">
    <property type="term" value="C:plastid"/>
    <property type="evidence" value="ECO:0007669"/>
    <property type="project" value="UniProtKB-SubCell"/>
</dbReference>
<evidence type="ECO:0008006" key="11">
    <source>
        <dbReference type="Google" id="ProtNLM"/>
    </source>
</evidence>
<dbReference type="InterPro" id="IPR008991">
    <property type="entry name" value="Translation_prot_SH3-like_sf"/>
</dbReference>
<dbReference type="InterPro" id="IPR022669">
    <property type="entry name" value="Ribosomal_uL2_C"/>
</dbReference>
<dbReference type="InterPro" id="IPR002171">
    <property type="entry name" value="Ribosomal_uL2"/>
</dbReference>
<evidence type="ECO:0000313" key="9">
    <source>
        <dbReference type="EMBL" id="KAK9803360.1"/>
    </source>
</evidence>
<proteinExistence type="inferred from homology"/>
<dbReference type="InterPro" id="IPR014722">
    <property type="entry name" value="Rib_uL2_dom2"/>
</dbReference>